<dbReference type="PROSITE" id="PS00530">
    <property type="entry name" value="RNASE_T2_1"/>
    <property type="match status" value="1"/>
</dbReference>
<dbReference type="eggNOG" id="COG3719">
    <property type="taxonomic scope" value="Bacteria"/>
</dbReference>
<proteinExistence type="inferred from homology"/>
<dbReference type="InterPro" id="IPR001568">
    <property type="entry name" value="RNase_T2-like"/>
</dbReference>
<sequence>MRCLAILLLSATLARAEEDVAGRFDYYLLSLSWAPSWCAAGEAPRGAARQSPHCAPGGGAGWVLHGLWPQYERGWPSYCHSTEADPSRSQIARLAELTGSPRAAWHQWKKHGRCSGLSAGDYAAAARRAYEAVARPAAFGKLTAPVRLPAGVVEEAFLQANPGLLPDMLTVTCKAGRIREVRICLTKALRPRPCAPDTVEDCELRDALMPPPR</sequence>
<dbReference type="KEGG" id="rsu:NHU_00251"/>
<dbReference type="InterPro" id="IPR036430">
    <property type="entry name" value="RNase_T2-like_sf"/>
</dbReference>
<dbReference type="EMBL" id="AP014800">
    <property type="protein sequence ID" value="BAQ67422.1"/>
    <property type="molecule type" value="Genomic_DNA"/>
</dbReference>
<accession>A0A0D6AX23</accession>
<dbReference type="GO" id="GO:0003723">
    <property type="term" value="F:RNA binding"/>
    <property type="evidence" value="ECO:0007669"/>
    <property type="project" value="InterPro"/>
</dbReference>
<dbReference type="GO" id="GO:0006401">
    <property type="term" value="P:RNA catabolic process"/>
    <property type="evidence" value="ECO:0007669"/>
    <property type="project" value="UniProtKB-ARBA"/>
</dbReference>
<evidence type="ECO:0000313" key="3">
    <source>
        <dbReference type="EMBL" id="BAQ67422.1"/>
    </source>
</evidence>
<dbReference type="SUPFAM" id="SSF55895">
    <property type="entry name" value="Ribonuclease Rh-like"/>
    <property type="match status" value="1"/>
</dbReference>
<reference evidence="3 4" key="1">
    <citation type="submission" date="2015-02" db="EMBL/GenBank/DDBJ databases">
        <title>Genome sequene of Rhodovulum sulfidophilum DSM 2351.</title>
        <authorList>
            <person name="Nagao N."/>
        </authorList>
    </citation>
    <scope>NUCLEOTIDE SEQUENCE [LARGE SCALE GENOMIC DNA]</scope>
    <source>
        <strain evidence="3 4">DSM 2351</strain>
    </source>
</reference>
<dbReference type="PANTHER" id="PTHR11240">
    <property type="entry name" value="RIBONUCLEASE T2"/>
    <property type="match status" value="1"/>
</dbReference>
<evidence type="ECO:0000313" key="4">
    <source>
        <dbReference type="Proteomes" id="UP000064912"/>
    </source>
</evidence>
<dbReference type="InterPro" id="IPR018188">
    <property type="entry name" value="RNase_T2_His_AS_1"/>
</dbReference>
<comment type="similarity">
    <text evidence="1 2">Belongs to the RNase T2 family.</text>
</comment>
<protein>
    <submittedName>
        <fullName evidence="3">Ribonuclease T2 family protein</fullName>
    </submittedName>
</protein>
<dbReference type="Gene3D" id="3.90.730.10">
    <property type="entry name" value="Ribonuclease T2-like"/>
    <property type="match status" value="1"/>
</dbReference>
<dbReference type="PANTHER" id="PTHR11240:SF22">
    <property type="entry name" value="RIBONUCLEASE T2"/>
    <property type="match status" value="1"/>
</dbReference>
<organism evidence="3 4">
    <name type="scientific">Rhodovulum sulfidophilum</name>
    <name type="common">Rhodobacter sulfidophilus</name>
    <dbReference type="NCBI Taxonomy" id="35806"/>
    <lineage>
        <taxon>Bacteria</taxon>
        <taxon>Pseudomonadati</taxon>
        <taxon>Pseudomonadota</taxon>
        <taxon>Alphaproteobacteria</taxon>
        <taxon>Rhodobacterales</taxon>
        <taxon>Paracoccaceae</taxon>
        <taxon>Rhodovulum</taxon>
    </lineage>
</organism>
<dbReference type="AlphaFoldDB" id="A0A0D6AX23"/>
<dbReference type="PATRIC" id="fig|35806.4.peg.255"/>
<name>A0A0D6AX23_RHOSU</name>
<evidence type="ECO:0000256" key="2">
    <source>
        <dbReference type="RuleBase" id="RU004328"/>
    </source>
</evidence>
<gene>
    <name evidence="3" type="ORF">NHU_00251</name>
</gene>
<evidence type="ECO:0000256" key="1">
    <source>
        <dbReference type="ARBA" id="ARBA00007469"/>
    </source>
</evidence>
<dbReference type="Pfam" id="PF00445">
    <property type="entry name" value="Ribonuclease_T2"/>
    <property type="match status" value="1"/>
</dbReference>
<dbReference type="GO" id="GO:0033897">
    <property type="term" value="F:ribonuclease T2 activity"/>
    <property type="evidence" value="ECO:0007669"/>
    <property type="project" value="InterPro"/>
</dbReference>
<dbReference type="Proteomes" id="UP000064912">
    <property type="component" value="Chromosome"/>
</dbReference>